<protein>
    <recommendedName>
        <fullName evidence="3">Lipoprotein</fullName>
    </recommendedName>
</protein>
<dbReference type="PROSITE" id="PS51257">
    <property type="entry name" value="PROKAR_LIPOPROTEIN"/>
    <property type="match status" value="1"/>
</dbReference>
<proteinExistence type="predicted"/>
<evidence type="ECO:0008006" key="3">
    <source>
        <dbReference type="Google" id="ProtNLM"/>
    </source>
</evidence>
<reference evidence="1 2" key="1">
    <citation type="submission" date="2020-02" db="EMBL/GenBank/DDBJ databases">
        <title>Newly sequenced genome of strain CSTR1 showed variability in Candidatus Kuenenia stuttgartiensis genomes.</title>
        <authorList>
            <person name="Ding C."/>
            <person name="Adrian L."/>
        </authorList>
    </citation>
    <scope>NUCLEOTIDE SEQUENCE [LARGE SCALE GENOMIC DNA]</scope>
    <source>
        <strain evidence="1 2">CSTR1</strain>
    </source>
</reference>
<dbReference type="EMBL" id="CP049055">
    <property type="protein sequence ID" value="QII12695.1"/>
    <property type="molecule type" value="Genomic_DNA"/>
</dbReference>
<dbReference type="AlphaFoldDB" id="A0A6G7GT56"/>
<accession>A0A6G7GT56</accession>
<evidence type="ECO:0000313" key="1">
    <source>
        <dbReference type="EMBL" id="QII12695.1"/>
    </source>
</evidence>
<dbReference type="RefSeq" id="WP_164995165.1">
    <property type="nucleotide sequence ID" value="NZ_CP049055.1"/>
</dbReference>
<evidence type="ECO:0000313" key="2">
    <source>
        <dbReference type="Proteomes" id="UP000501926"/>
    </source>
</evidence>
<name>A0A6G7GT56_KUEST</name>
<organism evidence="1 2">
    <name type="scientific">Kuenenia stuttgartiensis</name>
    <dbReference type="NCBI Taxonomy" id="174633"/>
    <lineage>
        <taxon>Bacteria</taxon>
        <taxon>Pseudomonadati</taxon>
        <taxon>Planctomycetota</taxon>
        <taxon>Candidatus Brocadiia</taxon>
        <taxon>Candidatus Brocadiales</taxon>
        <taxon>Candidatus Brocadiaceae</taxon>
        <taxon>Candidatus Kuenenia</taxon>
    </lineage>
</organism>
<dbReference type="Proteomes" id="UP000501926">
    <property type="component" value="Chromosome"/>
</dbReference>
<gene>
    <name evidence="1" type="ORF">KsCSTR_33160</name>
</gene>
<sequence length="226" mass="25540">MRNTFSLIFVLPILMFAVIGCSAVNVAPVLNSSLSMAAFEKMKKIEPHNVKLALYIEPKMKELQLNQNLSLGRYTFDIGNAFSAKLIKALSYNFKNLYFLDTPEYAENDFADAIMYVNLQDIDADFKARSGFSNVYAESYVRFSIRAEIKDIGEKKTVWVGTTQAKTTESHQEYGSMAYQEAGRGYAIAIDNAIDNAIGDLINDMSKSQNLRMYLEKWGQRNKGEN</sequence>